<protein>
    <submittedName>
        <fullName evidence="2">Uncharacterized protein</fullName>
    </submittedName>
</protein>
<keyword evidence="1" id="KW-0472">Membrane</keyword>
<dbReference type="OrthoDB" id="8456647at2"/>
<evidence type="ECO:0000256" key="1">
    <source>
        <dbReference type="SAM" id="Phobius"/>
    </source>
</evidence>
<name>A0A4T3F2F4_9SPHN</name>
<evidence type="ECO:0000313" key="3">
    <source>
        <dbReference type="Proteomes" id="UP000309389"/>
    </source>
</evidence>
<sequence length="84" mass="9547">MKLQRFYPWLPALGILWLIMMVPAILAPAPANFLFGVMAAGLFLLTIMISVQRRPCGHGLVTMDGIFQYPWVKRRCPKCGVKVW</sequence>
<dbReference type="Proteomes" id="UP000309389">
    <property type="component" value="Unassembled WGS sequence"/>
</dbReference>
<feature type="transmembrane region" description="Helical" evidence="1">
    <location>
        <begin position="33"/>
        <end position="51"/>
    </location>
</feature>
<keyword evidence="1" id="KW-1133">Transmembrane helix</keyword>
<reference evidence="2 3" key="1">
    <citation type="submission" date="2019-04" db="EMBL/GenBank/DDBJ databases">
        <title>Altererythrobacter aquimixticola sp. nov., isolated from sediment of junction between the ocean and a freshwater spring.</title>
        <authorList>
            <person name="Yoon J.-H."/>
        </authorList>
    </citation>
    <scope>NUCLEOTIDE SEQUENCE [LARGE SCALE GENOMIC DNA]</scope>
    <source>
        <strain evidence="2 3">SSKS-13</strain>
    </source>
</reference>
<proteinExistence type="predicted"/>
<comment type="caution">
    <text evidence="2">The sequence shown here is derived from an EMBL/GenBank/DDBJ whole genome shotgun (WGS) entry which is preliminary data.</text>
</comment>
<dbReference type="EMBL" id="SSHH01000002">
    <property type="protein sequence ID" value="TIX50475.1"/>
    <property type="molecule type" value="Genomic_DNA"/>
</dbReference>
<dbReference type="RefSeq" id="WP_136693496.1">
    <property type="nucleotide sequence ID" value="NZ_SSHH01000002.1"/>
</dbReference>
<organism evidence="2 3">
    <name type="scientific">Alteraurantiacibacter aquimixticola</name>
    <dbReference type="NCBI Taxonomy" id="2489173"/>
    <lineage>
        <taxon>Bacteria</taxon>
        <taxon>Pseudomonadati</taxon>
        <taxon>Pseudomonadota</taxon>
        <taxon>Alphaproteobacteria</taxon>
        <taxon>Sphingomonadales</taxon>
        <taxon>Erythrobacteraceae</taxon>
        <taxon>Alteraurantiacibacter</taxon>
    </lineage>
</organism>
<feature type="transmembrane region" description="Helical" evidence="1">
    <location>
        <begin position="7"/>
        <end position="27"/>
    </location>
</feature>
<keyword evidence="1" id="KW-0812">Transmembrane</keyword>
<dbReference type="AlphaFoldDB" id="A0A4T3F2F4"/>
<gene>
    <name evidence="2" type="ORF">E5222_09380</name>
</gene>
<keyword evidence="3" id="KW-1185">Reference proteome</keyword>
<accession>A0A4T3F2F4</accession>
<evidence type="ECO:0000313" key="2">
    <source>
        <dbReference type="EMBL" id="TIX50475.1"/>
    </source>
</evidence>